<gene>
    <name evidence="2" type="ORF">TorRG33x02_322070</name>
</gene>
<accession>A0A2P5BGF4</accession>
<organism evidence="2 3">
    <name type="scientific">Trema orientale</name>
    <name type="common">Charcoal tree</name>
    <name type="synonym">Celtis orientalis</name>
    <dbReference type="NCBI Taxonomy" id="63057"/>
    <lineage>
        <taxon>Eukaryota</taxon>
        <taxon>Viridiplantae</taxon>
        <taxon>Streptophyta</taxon>
        <taxon>Embryophyta</taxon>
        <taxon>Tracheophyta</taxon>
        <taxon>Spermatophyta</taxon>
        <taxon>Magnoliopsida</taxon>
        <taxon>eudicotyledons</taxon>
        <taxon>Gunneridae</taxon>
        <taxon>Pentapetalae</taxon>
        <taxon>rosids</taxon>
        <taxon>fabids</taxon>
        <taxon>Rosales</taxon>
        <taxon>Cannabaceae</taxon>
        <taxon>Trema</taxon>
    </lineage>
</organism>
<dbReference type="AlphaFoldDB" id="A0A2P5BGF4"/>
<evidence type="ECO:0000313" key="3">
    <source>
        <dbReference type="Proteomes" id="UP000237000"/>
    </source>
</evidence>
<evidence type="ECO:0000313" key="2">
    <source>
        <dbReference type="EMBL" id="PON47870.1"/>
    </source>
</evidence>
<sequence>AGNRSSASTHTLILVGADSLSSDKAASPPHSSPSSTSPEQDPTPHRHQFLAKELQ</sequence>
<evidence type="ECO:0000256" key="1">
    <source>
        <dbReference type="SAM" id="MobiDB-lite"/>
    </source>
</evidence>
<reference evidence="3" key="1">
    <citation type="submission" date="2016-06" db="EMBL/GenBank/DDBJ databases">
        <title>Parallel loss of symbiosis genes in relatives of nitrogen-fixing non-legume Parasponia.</title>
        <authorList>
            <person name="Van Velzen R."/>
            <person name="Holmer R."/>
            <person name="Bu F."/>
            <person name="Rutten L."/>
            <person name="Van Zeijl A."/>
            <person name="Liu W."/>
            <person name="Santuari L."/>
            <person name="Cao Q."/>
            <person name="Sharma T."/>
            <person name="Shen D."/>
            <person name="Roswanjaya Y."/>
            <person name="Wardhani T."/>
            <person name="Kalhor M.S."/>
            <person name="Jansen J."/>
            <person name="Van den Hoogen J."/>
            <person name="Gungor B."/>
            <person name="Hartog M."/>
            <person name="Hontelez J."/>
            <person name="Verver J."/>
            <person name="Yang W.-C."/>
            <person name="Schijlen E."/>
            <person name="Repin R."/>
            <person name="Schilthuizen M."/>
            <person name="Schranz E."/>
            <person name="Heidstra R."/>
            <person name="Miyata K."/>
            <person name="Fedorova E."/>
            <person name="Kohlen W."/>
            <person name="Bisseling T."/>
            <person name="Smit S."/>
            <person name="Geurts R."/>
        </authorList>
    </citation>
    <scope>NUCLEOTIDE SEQUENCE [LARGE SCALE GENOMIC DNA]</scope>
    <source>
        <strain evidence="3">cv. RG33-2</strain>
    </source>
</reference>
<comment type="caution">
    <text evidence="2">The sequence shown here is derived from an EMBL/GenBank/DDBJ whole genome shotgun (WGS) entry which is preliminary data.</text>
</comment>
<feature type="non-terminal residue" evidence="2">
    <location>
        <position position="1"/>
    </location>
</feature>
<name>A0A2P5BGF4_TREOI</name>
<dbReference type="EMBL" id="JXTC01000527">
    <property type="protein sequence ID" value="PON47870.1"/>
    <property type="molecule type" value="Genomic_DNA"/>
</dbReference>
<feature type="region of interest" description="Disordered" evidence="1">
    <location>
        <begin position="1"/>
        <end position="55"/>
    </location>
</feature>
<feature type="compositionally biased region" description="Low complexity" evidence="1">
    <location>
        <begin position="22"/>
        <end position="40"/>
    </location>
</feature>
<protein>
    <submittedName>
        <fullName evidence="2">Uncharacterized protein</fullName>
    </submittedName>
</protein>
<feature type="compositionally biased region" description="Polar residues" evidence="1">
    <location>
        <begin position="1"/>
        <end position="11"/>
    </location>
</feature>
<dbReference type="InParanoid" id="A0A2P5BGF4"/>
<dbReference type="Proteomes" id="UP000237000">
    <property type="component" value="Unassembled WGS sequence"/>
</dbReference>
<keyword evidence="3" id="KW-1185">Reference proteome</keyword>
<proteinExistence type="predicted"/>